<reference evidence="1" key="1">
    <citation type="journal article" date="2015" name="Nature">
        <title>Complex archaea that bridge the gap between prokaryotes and eukaryotes.</title>
        <authorList>
            <person name="Spang A."/>
            <person name="Saw J.H."/>
            <person name="Jorgensen S.L."/>
            <person name="Zaremba-Niedzwiedzka K."/>
            <person name="Martijn J."/>
            <person name="Lind A.E."/>
            <person name="van Eijk R."/>
            <person name="Schleper C."/>
            <person name="Guy L."/>
            <person name="Ettema T.J."/>
        </authorList>
    </citation>
    <scope>NUCLEOTIDE SEQUENCE</scope>
</reference>
<protein>
    <submittedName>
        <fullName evidence="1">Uncharacterized protein</fullName>
    </submittedName>
</protein>
<accession>A0A0F8X116</accession>
<dbReference type="AlphaFoldDB" id="A0A0F8X116"/>
<feature type="non-terminal residue" evidence="1">
    <location>
        <position position="50"/>
    </location>
</feature>
<sequence length="50" mass="5246">MPATVLIEELNGAGQTATDKTSGVVRFKNADNAAVDTANPLVIPTANREY</sequence>
<comment type="caution">
    <text evidence="1">The sequence shown here is derived from an EMBL/GenBank/DDBJ whole genome shotgun (WGS) entry which is preliminary data.</text>
</comment>
<gene>
    <name evidence="1" type="ORF">LCGC14_3002610</name>
</gene>
<dbReference type="EMBL" id="LAZR01061912">
    <property type="protein sequence ID" value="KKK62608.1"/>
    <property type="molecule type" value="Genomic_DNA"/>
</dbReference>
<organism evidence="1">
    <name type="scientific">marine sediment metagenome</name>
    <dbReference type="NCBI Taxonomy" id="412755"/>
    <lineage>
        <taxon>unclassified sequences</taxon>
        <taxon>metagenomes</taxon>
        <taxon>ecological metagenomes</taxon>
    </lineage>
</organism>
<evidence type="ECO:0000313" key="1">
    <source>
        <dbReference type="EMBL" id="KKK62608.1"/>
    </source>
</evidence>
<proteinExistence type="predicted"/>
<name>A0A0F8X116_9ZZZZ</name>